<dbReference type="RefSeq" id="WP_205458046.1">
    <property type="nucleotide sequence ID" value="NZ_JAFHKK010000003.1"/>
</dbReference>
<evidence type="ECO:0008006" key="3">
    <source>
        <dbReference type="Google" id="ProtNLM"/>
    </source>
</evidence>
<name>A0ABS2WQD2_9BACT</name>
<sequence>MRKRILFSSFVLLSLFLVIVFIALVRFANQTTARAVAVTPSEKQTPQPMIQASSWAQKMAQAASLDYHFPVNELFIKLELQEAKPPKEHIFQLVIERSDLYSHFCIMQTLQAFPFAYSVVKDRQGNVIYVNAQQKEMLQGVVERLKEYDIESIVKEAWL</sequence>
<proteinExistence type="predicted"/>
<reference evidence="1 2" key="2">
    <citation type="submission" date="2021-02" db="EMBL/GenBank/DDBJ databases">
        <title>Sulfurospirillum tamanensis sp. nov.</title>
        <authorList>
            <person name="Frolova A."/>
            <person name="Merkel A."/>
            <person name="Slobodkin A."/>
        </authorList>
    </citation>
    <scope>NUCLEOTIDE SEQUENCE [LARGE SCALE GENOMIC DNA]</scope>
    <source>
        <strain evidence="1 2">T05b</strain>
    </source>
</reference>
<evidence type="ECO:0000313" key="2">
    <source>
        <dbReference type="Proteomes" id="UP000703590"/>
    </source>
</evidence>
<dbReference type="EMBL" id="JAFHKK010000003">
    <property type="protein sequence ID" value="MBN2963608.1"/>
    <property type="molecule type" value="Genomic_DNA"/>
</dbReference>
<keyword evidence="2" id="KW-1185">Reference proteome</keyword>
<gene>
    <name evidence="1" type="ORF">JWV37_02350</name>
</gene>
<evidence type="ECO:0000313" key="1">
    <source>
        <dbReference type="EMBL" id="MBN2963608.1"/>
    </source>
</evidence>
<accession>A0ABS2WQD2</accession>
<comment type="caution">
    <text evidence="1">The sequence shown here is derived from an EMBL/GenBank/DDBJ whole genome shotgun (WGS) entry which is preliminary data.</text>
</comment>
<dbReference type="Proteomes" id="UP000703590">
    <property type="component" value="Unassembled WGS sequence"/>
</dbReference>
<protein>
    <recommendedName>
        <fullName evidence="3">Periplasmic protein</fullName>
    </recommendedName>
</protein>
<reference evidence="2" key="1">
    <citation type="submission" date="2021-02" db="EMBL/GenBank/DDBJ databases">
        <title>Sulfurospirillum tamanensis sp. nov.</title>
        <authorList>
            <person name="Merkel A.Y."/>
        </authorList>
    </citation>
    <scope>NUCLEOTIDE SEQUENCE [LARGE SCALE GENOMIC DNA]</scope>
    <source>
        <strain evidence="2">T05b</strain>
    </source>
</reference>
<organism evidence="1 2">
    <name type="scientific">Sulfurospirillum tamanense</name>
    <dbReference type="NCBI Taxonomy" id="2813362"/>
    <lineage>
        <taxon>Bacteria</taxon>
        <taxon>Pseudomonadati</taxon>
        <taxon>Campylobacterota</taxon>
        <taxon>Epsilonproteobacteria</taxon>
        <taxon>Campylobacterales</taxon>
        <taxon>Sulfurospirillaceae</taxon>
        <taxon>Sulfurospirillum</taxon>
    </lineage>
</organism>